<accession>A0ACD4D3F9</accession>
<reference evidence="1" key="1">
    <citation type="submission" date="2022-09" db="EMBL/GenBank/DDBJ databases">
        <title>Interaction between co-microsymbionts with complementary sets of symbiotic genes in legume-rhizobium systems.</title>
        <authorList>
            <person name="Safronova V."/>
            <person name="Sazanova A."/>
            <person name="Afonin A."/>
            <person name="Chirak E."/>
        </authorList>
    </citation>
    <scope>NUCLEOTIDE SEQUENCE</scope>
    <source>
        <strain evidence="1">A18/3m</strain>
    </source>
</reference>
<evidence type="ECO:0000313" key="1">
    <source>
        <dbReference type="EMBL" id="UXN60457.1"/>
    </source>
</evidence>
<protein>
    <submittedName>
        <fullName evidence="1">Uncharacterized protein</fullName>
    </submittedName>
</protein>
<dbReference type="Proteomes" id="UP001061991">
    <property type="component" value="Chromosome"/>
</dbReference>
<dbReference type="EMBL" id="CP104973">
    <property type="protein sequence ID" value="UXN60457.1"/>
    <property type="molecule type" value="Genomic_DNA"/>
</dbReference>
<gene>
    <name evidence="1" type="ORF">N8E88_28860</name>
</gene>
<evidence type="ECO:0000313" key="2">
    <source>
        <dbReference type="Proteomes" id="UP001061991"/>
    </source>
</evidence>
<sequence length="382" mass="41988">MRHIIYRLLFALTIFFSGSFARAADWPSEIPSGKLPANAGHLQGLAVDAANKVLYRSFTNALVKTDLEGKILGSVIGLTGHLGDIAFYNGKIYGSLEYKAKKSFYIAIFDANLIDKIGMNAETDDVMKTVYLKEVVKDFTTDLTPENKTPVDFSDKADSPDHRYGCSGIDGVAFGPAFDPAAVESAGVKKTMLTVGYGVYSNVRRKDNDHQVLLQYDVTKWDDYARPLKQSAPHESGPENVDGKYFVYTGNTSFGVQNLEYDETTNYWFLAVYKGLKPKFPNYKLFLIDGDVVPTVAVISGQPKVNGKEEEGQLLPLAALGRYHKETGIFGMDSDGAYGMAKLDDGRFYLAPNGSNSAVLRKWTGKCPIPFEGTGQAIQLLQ</sequence>
<proteinExistence type="predicted"/>
<keyword evidence="2" id="KW-1185">Reference proteome</keyword>
<name>A0ACD4D3F9_9HYPH</name>
<organism evidence="1 2">
    <name type="scientific">Phyllobacterium zundukense</name>
    <dbReference type="NCBI Taxonomy" id="1867719"/>
    <lineage>
        <taxon>Bacteria</taxon>
        <taxon>Pseudomonadati</taxon>
        <taxon>Pseudomonadota</taxon>
        <taxon>Alphaproteobacteria</taxon>
        <taxon>Hyphomicrobiales</taxon>
        <taxon>Phyllobacteriaceae</taxon>
        <taxon>Phyllobacterium</taxon>
    </lineage>
</organism>